<feature type="domain" description="Multidrug resistance protein MdtA-like alpha-helical hairpin" evidence="2">
    <location>
        <begin position="99"/>
        <end position="160"/>
    </location>
</feature>
<evidence type="ECO:0000256" key="1">
    <source>
        <dbReference type="ARBA" id="ARBA00009477"/>
    </source>
</evidence>
<organism evidence="6 7">
    <name type="scientific">Danxiaibacter flavus</name>
    <dbReference type="NCBI Taxonomy" id="3049108"/>
    <lineage>
        <taxon>Bacteria</taxon>
        <taxon>Pseudomonadati</taxon>
        <taxon>Bacteroidota</taxon>
        <taxon>Chitinophagia</taxon>
        <taxon>Chitinophagales</taxon>
        <taxon>Chitinophagaceae</taxon>
        <taxon>Danxiaibacter</taxon>
    </lineage>
</organism>
<evidence type="ECO:0000259" key="4">
    <source>
        <dbReference type="Pfam" id="PF25954"/>
    </source>
</evidence>
<sequence>MEYKVLFRNTICSLSLPLCLLSCSGKKQDPPKSGQTTPIVDVIVASNQSINNIIEANGTVVANEYVELRPEIAGRLIYLSVPEGQSVSKGTVIARVNDADLRAQLEKSKVLLDLAEKTEQRYRQLLAVEGINQSDYDAALNQVNGYKADIQYTQALIDKAVVKAPFDGVVGLRQVSPGAYVSSATVIATMQQVSKIKIDFTLPEQYSNIIKVGNIVDVKVDVSADKNQKAEIVAIEPQINQATRNLKVRTILLNGTANPGAFVKMYVNAGVDKKAIMIPTNCIIPDDKNKQVVLVKNGHAAFVTVQTGEREADNVEVTTGVKEGDSVVVTGVLFARPKAELKVRSVKTLEQLASQTQ</sequence>
<feature type="domain" description="YknX-like C-terminal permuted SH3-like" evidence="5">
    <location>
        <begin position="276"/>
        <end position="331"/>
    </location>
</feature>
<feature type="domain" description="CusB-like beta-barrel" evidence="4">
    <location>
        <begin position="198"/>
        <end position="268"/>
    </location>
</feature>
<keyword evidence="7" id="KW-1185">Reference proteome</keyword>
<dbReference type="InterPro" id="IPR058637">
    <property type="entry name" value="YknX-like_C"/>
</dbReference>
<dbReference type="Pfam" id="PF25954">
    <property type="entry name" value="Beta-barrel_RND_2"/>
    <property type="match status" value="1"/>
</dbReference>
<dbReference type="PANTHER" id="PTHR30469">
    <property type="entry name" value="MULTIDRUG RESISTANCE PROTEIN MDTA"/>
    <property type="match status" value="1"/>
</dbReference>
<reference evidence="6 7" key="1">
    <citation type="submission" date="2023-07" db="EMBL/GenBank/DDBJ databases">
        <authorList>
            <person name="Lian W.-H."/>
        </authorList>
    </citation>
    <scope>NUCLEOTIDE SEQUENCE [LARGE SCALE GENOMIC DNA]</scope>
    <source>
        <strain evidence="6 7">SYSU DXS3180</strain>
    </source>
</reference>
<dbReference type="InterPro" id="IPR058792">
    <property type="entry name" value="Beta-barrel_RND_2"/>
</dbReference>
<evidence type="ECO:0000259" key="2">
    <source>
        <dbReference type="Pfam" id="PF25876"/>
    </source>
</evidence>
<evidence type="ECO:0000259" key="5">
    <source>
        <dbReference type="Pfam" id="PF25989"/>
    </source>
</evidence>
<dbReference type="SUPFAM" id="SSF111369">
    <property type="entry name" value="HlyD-like secretion proteins"/>
    <property type="match status" value="1"/>
</dbReference>
<dbReference type="Proteomes" id="UP001560573">
    <property type="component" value="Unassembled WGS sequence"/>
</dbReference>
<dbReference type="Gene3D" id="2.40.50.100">
    <property type="match status" value="1"/>
</dbReference>
<dbReference type="InterPro" id="IPR058624">
    <property type="entry name" value="MdtA-like_HH"/>
</dbReference>
<dbReference type="Pfam" id="PF25989">
    <property type="entry name" value="YknX_C"/>
    <property type="match status" value="1"/>
</dbReference>
<evidence type="ECO:0000259" key="3">
    <source>
        <dbReference type="Pfam" id="PF25917"/>
    </source>
</evidence>
<dbReference type="EMBL" id="JAULBC010000004">
    <property type="protein sequence ID" value="MEX6688611.1"/>
    <property type="molecule type" value="Genomic_DNA"/>
</dbReference>
<dbReference type="InterPro" id="IPR006143">
    <property type="entry name" value="RND_pump_MFP"/>
</dbReference>
<proteinExistence type="inferred from homology"/>
<protein>
    <submittedName>
        <fullName evidence="6">Efflux RND transporter periplasmic adaptor subunit</fullName>
    </submittedName>
</protein>
<dbReference type="NCBIfam" id="TIGR01730">
    <property type="entry name" value="RND_mfp"/>
    <property type="match status" value="1"/>
</dbReference>
<gene>
    <name evidence="6" type="ORF">QTN47_13945</name>
</gene>
<evidence type="ECO:0000313" key="6">
    <source>
        <dbReference type="EMBL" id="MEX6688611.1"/>
    </source>
</evidence>
<name>A0ABV3ZFG0_9BACT</name>
<dbReference type="Gene3D" id="2.40.30.170">
    <property type="match status" value="1"/>
</dbReference>
<dbReference type="Gene3D" id="2.40.420.20">
    <property type="match status" value="1"/>
</dbReference>
<comment type="similarity">
    <text evidence="1">Belongs to the membrane fusion protein (MFP) (TC 8.A.1) family.</text>
</comment>
<dbReference type="Gene3D" id="1.10.287.470">
    <property type="entry name" value="Helix hairpin bin"/>
    <property type="match status" value="1"/>
</dbReference>
<dbReference type="Pfam" id="PF25876">
    <property type="entry name" value="HH_MFP_RND"/>
    <property type="match status" value="1"/>
</dbReference>
<dbReference type="InterPro" id="IPR058625">
    <property type="entry name" value="MdtA-like_BSH"/>
</dbReference>
<dbReference type="Pfam" id="PF25917">
    <property type="entry name" value="BSH_RND"/>
    <property type="match status" value="1"/>
</dbReference>
<comment type="caution">
    <text evidence="6">The sequence shown here is derived from an EMBL/GenBank/DDBJ whole genome shotgun (WGS) entry which is preliminary data.</text>
</comment>
<accession>A0ABV3ZFG0</accession>
<dbReference type="RefSeq" id="WP_369330020.1">
    <property type="nucleotide sequence ID" value="NZ_JAULBC010000004.1"/>
</dbReference>
<feature type="domain" description="Multidrug resistance protein MdtA-like barrel-sandwich hybrid" evidence="3">
    <location>
        <begin position="65"/>
        <end position="185"/>
    </location>
</feature>
<evidence type="ECO:0000313" key="7">
    <source>
        <dbReference type="Proteomes" id="UP001560573"/>
    </source>
</evidence>